<reference evidence="14 15" key="1">
    <citation type="journal article" date="2015" name="Genome Announc.">
        <title>Complete Genome Sequence of Sulfolobus solfataricus Strain 98/2 and Evolved Derivatives.</title>
        <authorList>
            <person name="McCarthy S."/>
            <person name="Gradnigo J."/>
            <person name="Johnson T."/>
            <person name="Payne S."/>
            <person name="Lipzen A."/>
            <person name="Martin J."/>
            <person name="Schackwitz W."/>
            <person name="Moriyama E."/>
            <person name="Blum P."/>
        </authorList>
    </citation>
    <scope>NUCLEOTIDE SEQUENCE [LARGE SCALE GENOMIC DNA]</scope>
    <source>
        <strain evidence="14">98/2 SULC</strain>
        <strain evidence="9">SARC-B</strain>
        <strain evidence="10">SARC-C</strain>
        <strain evidence="11 16">SULA</strain>
        <strain evidence="15">SULB</strain>
    </source>
</reference>
<dbReference type="Gene3D" id="3.20.20.80">
    <property type="entry name" value="Glycosidases"/>
    <property type="match status" value="1"/>
</dbReference>
<dbReference type="Proteomes" id="UP000033057">
    <property type="component" value="Chromosome"/>
</dbReference>
<dbReference type="KEGG" id="ssof:SULC_0786"/>
<dbReference type="InterPro" id="IPR017853">
    <property type="entry name" value="GH"/>
</dbReference>
<proteinExistence type="predicted"/>
<dbReference type="Pfam" id="PF00150">
    <property type="entry name" value="Cellulase"/>
    <property type="match status" value="1"/>
</dbReference>
<dbReference type="OrthoDB" id="92642at2157"/>
<dbReference type="GO" id="GO:0000272">
    <property type="term" value="P:polysaccharide catabolic process"/>
    <property type="evidence" value="ECO:0007669"/>
    <property type="project" value="InterPro"/>
</dbReference>
<keyword evidence="4" id="KW-0964">Secreted</keyword>
<reference evidence="10" key="5">
    <citation type="submission" date="2018-10" db="EMBL/GenBank/DDBJ databases">
        <authorList>
            <person name="McCarthy S."/>
            <person name="Gradnigo J."/>
            <person name="Johnson T."/>
            <person name="Payne S."/>
            <person name="Lipzen A."/>
            <person name="Schackwitz W."/>
            <person name="Martin J."/>
            <person name="Moriyama E."/>
            <person name="Blum P."/>
        </authorList>
    </citation>
    <scope>NUCLEOTIDE SEQUENCE</scope>
    <source>
        <strain evidence="9">SARC-B</strain>
        <strain evidence="10">SARC-C</strain>
        <strain evidence="11">SULA</strain>
    </source>
</reference>
<dbReference type="Proteomes" id="UP000033085">
    <property type="component" value="Chromosome"/>
</dbReference>
<reference evidence="12 18" key="4">
    <citation type="journal article" date="2018" name="Proc. Natl. Acad. Sci. U.S.A.">
        <title>Nonmutational mechanism of inheritance in the Archaeon Sulfolobus solfataricus.</title>
        <authorList>
            <person name="Payne S."/>
            <person name="McCarthy S."/>
            <person name="Johnson T."/>
            <person name="North E."/>
            <person name="Blum P."/>
        </authorList>
    </citation>
    <scope>NUCLEOTIDE SEQUENCE [LARGE SCALE GENOMIC DNA]</scope>
    <source>
        <strain evidence="12 18">SUL120</strain>
    </source>
</reference>
<dbReference type="InterPro" id="IPR029062">
    <property type="entry name" value="Class_I_gatase-like"/>
</dbReference>
<dbReference type="SUPFAM" id="SSF51445">
    <property type="entry name" value="(Trans)glycosidases"/>
    <property type="match status" value="1"/>
</dbReference>
<dbReference type="EMBL" id="CP011056">
    <property type="protein sequence ID" value="AKA75856.1"/>
    <property type="molecule type" value="Genomic_DNA"/>
</dbReference>
<dbReference type="PANTHER" id="PTHR31451">
    <property type="match status" value="1"/>
</dbReference>
<evidence type="ECO:0000313" key="14">
    <source>
        <dbReference type="Proteomes" id="UP000033057"/>
    </source>
</evidence>
<dbReference type="GO" id="GO:0016985">
    <property type="term" value="F:mannan endo-1,4-beta-mannosidase activity"/>
    <property type="evidence" value="ECO:0007669"/>
    <property type="project" value="TreeGrafter"/>
</dbReference>
<evidence type="ECO:0000313" key="13">
    <source>
        <dbReference type="EMBL" id="SAI86656.1"/>
    </source>
</evidence>
<dbReference type="EC" id="3.2.1.78" evidence="3"/>
<comment type="subcellular location">
    <subcellularLocation>
        <location evidence="2">Secreted</location>
    </subcellularLocation>
</comment>
<evidence type="ECO:0000259" key="8">
    <source>
        <dbReference type="Pfam" id="PF00150"/>
    </source>
</evidence>
<accession>A0A0E3GUN0</accession>
<dbReference type="GO" id="GO:0005576">
    <property type="term" value="C:extracellular region"/>
    <property type="evidence" value="ECO:0007669"/>
    <property type="project" value="UniProtKB-SubCell"/>
</dbReference>
<feature type="domain" description="Glycoside hydrolase family 5" evidence="8">
    <location>
        <begin position="24"/>
        <end position="237"/>
    </location>
</feature>
<evidence type="ECO:0000313" key="12">
    <source>
        <dbReference type="EMBL" id="AZF83345.1"/>
    </source>
</evidence>
<evidence type="ECO:0000313" key="17">
    <source>
        <dbReference type="Proteomes" id="UP000076770"/>
    </source>
</evidence>
<evidence type="ECO:0000313" key="9">
    <source>
        <dbReference type="EMBL" id="AKA73158.1"/>
    </source>
</evidence>
<dbReference type="PANTHER" id="PTHR31451:SF39">
    <property type="entry name" value="MANNAN ENDO-1,4-BETA-MANNOSIDASE 1"/>
    <property type="match status" value="1"/>
</dbReference>
<name>A0A0E3GUN0_SACSO</name>
<gene>
    <name evidence="13" type="ORF">SSOP1_3102</name>
    <name evidence="11" type="ORF">SULA_0786</name>
    <name evidence="9" type="ORF">SULB_0788</name>
    <name evidence="10" type="ORF">SULC_0786</name>
    <name evidence="12" type="ORF">SULZ_04080</name>
</gene>
<dbReference type="EMBL" id="LT549890">
    <property type="protein sequence ID" value="SAI86656.1"/>
    <property type="molecule type" value="Genomic_DNA"/>
</dbReference>
<evidence type="ECO:0000256" key="4">
    <source>
        <dbReference type="ARBA" id="ARBA00022525"/>
    </source>
</evidence>
<dbReference type="RefSeq" id="WP_009992659.1">
    <property type="nucleotide sequence ID" value="NZ_CP011055.2"/>
</dbReference>
<dbReference type="Proteomes" id="UP000076770">
    <property type="component" value="Chromosome i"/>
</dbReference>
<evidence type="ECO:0000256" key="7">
    <source>
        <dbReference type="ARBA" id="ARBA00023295"/>
    </source>
</evidence>
<dbReference type="EMBL" id="CP011057">
    <property type="protein sequence ID" value="AKA78548.1"/>
    <property type="molecule type" value="Genomic_DNA"/>
</dbReference>
<evidence type="ECO:0000256" key="3">
    <source>
        <dbReference type="ARBA" id="ARBA00012706"/>
    </source>
</evidence>
<evidence type="ECO:0000313" key="15">
    <source>
        <dbReference type="Proteomes" id="UP000033085"/>
    </source>
</evidence>
<dbReference type="Gene3D" id="3.40.50.880">
    <property type="match status" value="1"/>
</dbReference>
<dbReference type="GeneID" id="44128730"/>
<evidence type="ECO:0000256" key="5">
    <source>
        <dbReference type="ARBA" id="ARBA00022729"/>
    </source>
</evidence>
<comment type="catalytic activity">
    <reaction evidence="1">
        <text>Random hydrolysis of (1-&gt;4)-beta-D-mannosidic linkages in mannans, galactomannans and glucomannans.</text>
        <dbReference type="EC" id="3.2.1.78"/>
    </reaction>
</comment>
<reference evidence="17" key="2">
    <citation type="submission" date="2016-04" db="EMBL/GenBank/DDBJ databases">
        <authorList>
            <person name="Shah S.A."/>
            <person name="Garrett R.A."/>
        </authorList>
    </citation>
    <scope>NUCLEOTIDE SEQUENCE [LARGE SCALE GENOMIC DNA]</scope>
    <source>
        <strain evidence="17">ATCC 35091 / DSM 1616 / JCM 8930 / NBRC 15331 / P1</strain>
    </source>
</reference>
<protein>
    <recommendedName>
        <fullName evidence="3">mannan endo-1,4-beta-mannosidase</fullName>
        <ecNumber evidence="3">3.2.1.78</ecNumber>
    </recommendedName>
</protein>
<dbReference type="GeneID" id="1453028"/>
<reference evidence="13" key="3">
    <citation type="submission" date="2016-04" db="EMBL/GenBank/DDBJ databases">
        <authorList>
            <person name="Evans L.H."/>
            <person name="Alamgir A."/>
            <person name="Owens N."/>
            <person name="Weber N.D."/>
            <person name="Virtaneva K."/>
            <person name="Barbian K."/>
            <person name="Babar A."/>
            <person name="Rosenke K."/>
        </authorList>
    </citation>
    <scope>NUCLEOTIDE SEQUENCE</scope>
    <source>
        <strain evidence="13">P1</strain>
    </source>
</reference>
<dbReference type="PATRIC" id="fig|2287.6.peg.827"/>
<evidence type="ECO:0000313" key="10">
    <source>
        <dbReference type="EMBL" id="AKA75856.1"/>
    </source>
</evidence>
<evidence type="ECO:0000313" key="16">
    <source>
        <dbReference type="Proteomes" id="UP000033106"/>
    </source>
</evidence>
<dbReference type="CDD" id="cd03143">
    <property type="entry name" value="A4_beta-galactosidase_middle_domain"/>
    <property type="match status" value="1"/>
</dbReference>
<sequence>MKTFFLGFNYWPRISNIKMWSRFEIEEIRRDFELMSGLGTNTIRAFILDEDCADQQGNLRQECKSKIEIFLEEANRHSIKVLLTLIVGHMSGKNWSIPWDSENTIYDKVDQTKRFIEDVVKSFKQNNAILGWILTNEISLVRIPQNDNIFLRWLRELYNYIKRIDDQHLISVGDNVSPFSHNFLRPENVKGIVDYASPHIYQYDQDPIRHSIRYFMILEYDRSAGLPVILEEFGFPTAVYSEESHARFIGLILRGALVYGADGALIWCFSDFPREDDEPYLWEPHELTFGIIRQDGSEKMAAKVIKEFSQKTKDIDLSSYKVPRRDSAILVPSWFYRNFQFVPEQDRRWDFARVLNQAFAFARLSNIQVTFVREDDQNLSDYKLLIIPSVTRLLTTTWRKLLKIVENGTSVYFSTYTLTHMSATHLWEELFGVMPNNPAGSRGVKIPERVRLLENNLVLDLGQTNMYTYSFKEKDAKVIGIDENSNIGVAFLAKRGKGNVILSTVPLELISSNYETMKENRISFYNYLAKIANIEQRFPMQNYGVEIQYLEGKGDSLLAVLNHTWEDKEYGLNVGVKEDMDACQGVVRAKSGCLIRV</sequence>
<dbReference type="InterPro" id="IPR001547">
    <property type="entry name" value="Glyco_hydro_5"/>
</dbReference>
<evidence type="ECO:0000313" key="11">
    <source>
        <dbReference type="EMBL" id="AKA78548.1"/>
    </source>
</evidence>
<dbReference type="KEGG" id="ssol:SULB_0788"/>
<dbReference type="InterPro" id="IPR045053">
    <property type="entry name" value="MAN-like"/>
</dbReference>
<dbReference type="Proteomes" id="UP000269431">
    <property type="component" value="Chromosome"/>
</dbReference>
<evidence type="ECO:0000256" key="1">
    <source>
        <dbReference type="ARBA" id="ARBA00001678"/>
    </source>
</evidence>
<dbReference type="EMBL" id="CP011055">
    <property type="protein sequence ID" value="AKA73158.1"/>
    <property type="molecule type" value="Genomic_DNA"/>
</dbReference>
<evidence type="ECO:0000256" key="6">
    <source>
        <dbReference type="ARBA" id="ARBA00022801"/>
    </source>
</evidence>
<dbReference type="KEGG" id="ssoa:SULA_0786"/>
<dbReference type="SMR" id="A0A0E3GUN0"/>
<dbReference type="Proteomes" id="UP000033106">
    <property type="component" value="Chromosome"/>
</dbReference>
<keyword evidence="7" id="KW-0326">Glycosidase</keyword>
<dbReference type="EMBL" id="CP033241">
    <property type="protein sequence ID" value="AZF83345.1"/>
    <property type="molecule type" value="Genomic_DNA"/>
</dbReference>
<keyword evidence="5" id="KW-0732">Signal</keyword>
<evidence type="ECO:0000313" key="18">
    <source>
        <dbReference type="Proteomes" id="UP000269431"/>
    </source>
</evidence>
<dbReference type="AlphaFoldDB" id="A0A0E3GUN0"/>
<keyword evidence="6 13" id="KW-0378">Hydrolase</keyword>
<evidence type="ECO:0000256" key="2">
    <source>
        <dbReference type="ARBA" id="ARBA00004613"/>
    </source>
</evidence>
<organism evidence="10 14">
    <name type="scientific">Saccharolobus solfataricus</name>
    <name type="common">Sulfolobus solfataricus</name>
    <dbReference type="NCBI Taxonomy" id="2287"/>
    <lineage>
        <taxon>Archaea</taxon>
        <taxon>Thermoproteota</taxon>
        <taxon>Thermoprotei</taxon>
        <taxon>Sulfolobales</taxon>
        <taxon>Sulfolobaceae</taxon>
        <taxon>Saccharolobus</taxon>
    </lineage>
</organism>